<dbReference type="Pfam" id="PF20083">
    <property type="entry name" value="DUF6477"/>
    <property type="match status" value="1"/>
</dbReference>
<name>A0A2T0W530_9RHOB</name>
<sequence length="102" mass="11928">MLDLETRIRTLQRPTLLARAARFGMDDYRRDVHLRRIIAAERLPRHAEAIMRLLDIESEMNTQRIEHSGEYRVARHVDVLIAIAGEAQLMRATRLRLVEPSD</sequence>
<evidence type="ECO:0000313" key="2">
    <source>
        <dbReference type="Proteomes" id="UP000238007"/>
    </source>
</evidence>
<dbReference type="OrthoDB" id="7875218at2"/>
<dbReference type="Proteomes" id="UP000238007">
    <property type="component" value="Unassembled WGS sequence"/>
</dbReference>
<organism evidence="1 2">
    <name type="scientific">Yoonia maritima</name>
    <dbReference type="NCBI Taxonomy" id="1435347"/>
    <lineage>
        <taxon>Bacteria</taxon>
        <taxon>Pseudomonadati</taxon>
        <taxon>Pseudomonadota</taxon>
        <taxon>Alphaproteobacteria</taxon>
        <taxon>Rhodobacterales</taxon>
        <taxon>Paracoccaceae</taxon>
        <taxon>Yoonia</taxon>
    </lineage>
</organism>
<keyword evidence="2" id="KW-1185">Reference proteome</keyword>
<proteinExistence type="predicted"/>
<accession>A0A2T0W530</accession>
<protein>
    <submittedName>
        <fullName evidence="1">Uncharacterized protein</fullName>
    </submittedName>
</protein>
<evidence type="ECO:0000313" key="1">
    <source>
        <dbReference type="EMBL" id="PRY80575.1"/>
    </source>
</evidence>
<dbReference type="AlphaFoldDB" id="A0A2T0W530"/>
<dbReference type="RefSeq" id="WP_106354257.1">
    <property type="nucleotide sequence ID" value="NZ_PVTP01000001.1"/>
</dbReference>
<comment type="caution">
    <text evidence="1">The sequence shown here is derived from an EMBL/GenBank/DDBJ whole genome shotgun (WGS) entry which is preliminary data.</text>
</comment>
<reference evidence="1 2" key="1">
    <citation type="submission" date="2018-03" db="EMBL/GenBank/DDBJ databases">
        <title>Genomic Encyclopedia of Archaeal and Bacterial Type Strains, Phase II (KMG-II): from individual species to whole genera.</title>
        <authorList>
            <person name="Goeker M."/>
        </authorList>
    </citation>
    <scope>NUCLEOTIDE SEQUENCE [LARGE SCALE GENOMIC DNA]</scope>
    <source>
        <strain evidence="1 2">DSM 101533</strain>
    </source>
</reference>
<dbReference type="EMBL" id="PVTP01000001">
    <property type="protein sequence ID" value="PRY80575.1"/>
    <property type="molecule type" value="Genomic_DNA"/>
</dbReference>
<dbReference type="InterPro" id="IPR045516">
    <property type="entry name" value="DUF6477"/>
</dbReference>
<gene>
    <name evidence="1" type="ORF">CLV80_101430</name>
</gene>